<dbReference type="NCBIfam" id="TIGR01683">
    <property type="entry name" value="thiS"/>
    <property type="match status" value="1"/>
</dbReference>
<dbReference type="Pfam" id="PF02597">
    <property type="entry name" value="ThiS"/>
    <property type="match status" value="1"/>
</dbReference>
<dbReference type="RefSeq" id="WP_007808128.1">
    <property type="nucleotide sequence ID" value="NZ_CP157948.1"/>
</dbReference>
<dbReference type="InterPro" id="IPR010035">
    <property type="entry name" value="Thi_S"/>
</dbReference>
<dbReference type="AlphaFoldDB" id="A0AAU7QLR3"/>
<accession>A0AAU7QLR3</accession>
<protein>
    <submittedName>
        <fullName evidence="1">Sulfur carrier protein ThiS</fullName>
    </submittedName>
</protein>
<dbReference type="InterPro" id="IPR016155">
    <property type="entry name" value="Mopterin_synth/thiamin_S_b"/>
</dbReference>
<dbReference type="CDD" id="cd00565">
    <property type="entry name" value="Ubl_ThiS"/>
    <property type="match status" value="1"/>
</dbReference>
<reference evidence="1" key="1">
    <citation type="submission" date="2024-06" db="EMBL/GenBank/DDBJ databases">
        <authorList>
            <person name="Sun Y."/>
        </authorList>
    </citation>
    <scope>NUCLEOTIDE SEQUENCE</scope>
    <source>
        <strain evidence="1">IGA1.0</strain>
    </source>
</reference>
<dbReference type="InterPro" id="IPR003749">
    <property type="entry name" value="ThiS/MoaD-like"/>
</dbReference>
<dbReference type="InterPro" id="IPR012675">
    <property type="entry name" value="Beta-grasp_dom_sf"/>
</dbReference>
<proteinExistence type="predicted"/>
<dbReference type="SUPFAM" id="SSF54285">
    <property type="entry name" value="MoaD/ThiS"/>
    <property type="match status" value="1"/>
</dbReference>
<sequence length="65" mass="6708">MHIRVNGVSHDLHVTDLAQALEVLGYRQAAVATAVNGVFVPAGAREQALLSDGDAVEVLAPMQGG</sequence>
<name>A0AAU7QLR3_9GAMM</name>
<dbReference type="EMBL" id="CP157948">
    <property type="protein sequence ID" value="XBS90460.1"/>
    <property type="molecule type" value="Genomic_DNA"/>
</dbReference>
<gene>
    <name evidence="1" type="primary">thiS</name>
    <name evidence="1" type="ORF">ABNK63_02110</name>
</gene>
<dbReference type="Gene3D" id="3.10.20.30">
    <property type="match status" value="1"/>
</dbReference>
<organism evidence="1">
    <name type="scientific">Rhodanobacter sp. IGA1.0</name>
    <dbReference type="NCBI Taxonomy" id="3158582"/>
    <lineage>
        <taxon>Bacteria</taxon>
        <taxon>Pseudomonadati</taxon>
        <taxon>Pseudomonadota</taxon>
        <taxon>Gammaproteobacteria</taxon>
        <taxon>Lysobacterales</taxon>
        <taxon>Rhodanobacteraceae</taxon>
        <taxon>Rhodanobacter</taxon>
    </lineage>
</organism>
<evidence type="ECO:0000313" key="1">
    <source>
        <dbReference type="EMBL" id="XBS90460.1"/>
    </source>
</evidence>